<protein>
    <submittedName>
        <fullName evidence="7">1,2-diacylglycerol 3-glucosyltransferase</fullName>
    </submittedName>
</protein>
<dbReference type="GO" id="GO:0016020">
    <property type="term" value="C:membrane"/>
    <property type="evidence" value="ECO:0007669"/>
    <property type="project" value="UniProtKB-SubCell"/>
</dbReference>
<evidence type="ECO:0000256" key="1">
    <source>
        <dbReference type="ARBA" id="ARBA00004370"/>
    </source>
</evidence>
<dbReference type="Pfam" id="PF06925">
    <property type="entry name" value="MGDG_synth"/>
    <property type="match status" value="1"/>
</dbReference>
<proteinExistence type="inferred from homology"/>
<dbReference type="PANTHER" id="PTHR43025:SF3">
    <property type="entry name" value="MONOGALACTOSYLDIACYLGLYCEROL SYNTHASE 1, CHLOROPLASTIC"/>
    <property type="match status" value="1"/>
</dbReference>
<dbReference type="PANTHER" id="PTHR43025">
    <property type="entry name" value="MONOGALACTOSYLDIACYLGLYCEROL SYNTHASE"/>
    <property type="match status" value="1"/>
</dbReference>
<evidence type="ECO:0000256" key="3">
    <source>
        <dbReference type="ARBA" id="ARBA00022676"/>
    </source>
</evidence>
<dbReference type="KEGG" id="palb:EJC50_16975"/>
<evidence type="ECO:0000313" key="7">
    <source>
        <dbReference type="EMBL" id="AZN41174.1"/>
    </source>
</evidence>
<evidence type="ECO:0000259" key="6">
    <source>
        <dbReference type="Pfam" id="PF06925"/>
    </source>
</evidence>
<dbReference type="SUPFAM" id="SSF53756">
    <property type="entry name" value="UDP-Glycosyltransferase/glycogen phosphorylase"/>
    <property type="match status" value="1"/>
</dbReference>
<name>A0A3S9A629_9BACL</name>
<dbReference type="Gene3D" id="3.40.50.2000">
    <property type="entry name" value="Glycogen Phosphorylase B"/>
    <property type="match status" value="1"/>
</dbReference>
<feature type="domain" description="Diacylglycerol glucosyltransferase N-terminal" evidence="6">
    <location>
        <begin position="18"/>
        <end position="183"/>
    </location>
</feature>
<reference evidence="8" key="1">
    <citation type="submission" date="2018-12" db="EMBL/GenBank/DDBJ databases">
        <title>Genome sequence of Peanibacillus sp.</title>
        <authorList>
            <person name="Subramani G."/>
            <person name="Srinivasan S."/>
            <person name="Kim M.K."/>
        </authorList>
    </citation>
    <scope>NUCLEOTIDE SEQUENCE [LARGE SCALE GENOMIC DNA]</scope>
    <source>
        <strain evidence="8">18JY67-1</strain>
    </source>
</reference>
<keyword evidence="8" id="KW-1185">Reference proteome</keyword>
<dbReference type="EMBL" id="CP034437">
    <property type="protein sequence ID" value="AZN41174.1"/>
    <property type="molecule type" value="Genomic_DNA"/>
</dbReference>
<dbReference type="GO" id="GO:0009247">
    <property type="term" value="P:glycolipid biosynthetic process"/>
    <property type="evidence" value="ECO:0007669"/>
    <property type="project" value="InterPro"/>
</dbReference>
<evidence type="ECO:0000256" key="4">
    <source>
        <dbReference type="ARBA" id="ARBA00022679"/>
    </source>
</evidence>
<dbReference type="Proteomes" id="UP000272528">
    <property type="component" value="Chromosome"/>
</dbReference>
<accession>A0A3S9A629</accession>
<evidence type="ECO:0000259" key="5">
    <source>
        <dbReference type="Pfam" id="PF04101"/>
    </source>
</evidence>
<dbReference type="GO" id="GO:0016758">
    <property type="term" value="F:hexosyltransferase activity"/>
    <property type="evidence" value="ECO:0007669"/>
    <property type="project" value="InterPro"/>
</dbReference>
<sequence>MSNQGAVLILTGDYGAGHLRAAEALEHSLQQLYPHLPVQIVDVMSVTHPFFSPVSKYMYLRSIHHFPRTYGFLFRKTRQQGAISNTLKTIQKLGLRRLTSLIARIKPSAIVSTFPIAAGAVSMLKGAGLVNVPCMTVITDYTDHSYWLYPHTDRYLVGSSSVADRLRQLGIPSSRIEVTGIPVQSSFNSLLSKQDARKMFSLQADLPTIMIMGGGEGLVARDIGETIRSTHRFLKGGVQFIVVCGRNKKLHAELAELVHLNRIPALITGYTDHIAEFMAASDLLITKPGGLTSSEALAASLPMVLIHPLPGQEEDNAAYLTASGAALLVDELSELPLLLMGLLNSPNKLRQMKRRAHQASIPNSADVAAAAIIKQVANELIIS</sequence>
<keyword evidence="4 7" id="KW-0808">Transferase</keyword>
<dbReference type="InterPro" id="IPR050519">
    <property type="entry name" value="Glycosyltransf_28_UgtP"/>
</dbReference>
<dbReference type="InterPro" id="IPR007235">
    <property type="entry name" value="Glyco_trans_28_C"/>
</dbReference>
<evidence type="ECO:0000256" key="2">
    <source>
        <dbReference type="ARBA" id="ARBA00006962"/>
    </source>
</evidence>
<dbReference type="InterPro" id="IPR009695">
    <property type="entry name" value="Diacylglyc_glucosyltr_N"/>
</dbReference>
<dbReference type="AlphaFoldDB" id="A0A3S9A629"/>
<comment type="similarity">
    <text evidence="2">Belongs to the glycosyltransferase 28 family.</text>
</comment>
<organism evidence="7 8">
    <name type="scientific">Paenibacillus albus</name>
    <dbReference type="NCBI Taxonomy" id="2495582"/>
    <lineage>
        <taxon>Bacteria</taxon>
        <taxon>Bacillati</taxon>
        <taxon>Bacillota</taxon>
        <taxon>Bacilli</taxon>
        <taxon>Bacillales</taxon>
        <taxon>Paenibacillaceae</taxon>
        <taxon>Paenibacillus</taxon>
    </lineage>
</organism>
<dbReference type="RefSeq" id="WP_126016881.1">
    <property type="nucleotide sequence ID" value="NZ_CP034437.1"/>
</dbReference>
<gene>
    <name evidence="7" type="ORF">EJC50_16975</name>
</gene>
<keyword evidence="3" id="KW-0328">Glycosyltransferase</keyword>
<comment type="subcellular location">
    <subcellularLocation>
        <location evidence="1">Membrane</location>
    </subcellularLocation>
</comment>
<dbReference type="Pfam" id="PF04101">
    <property type="entry name" value="Glyco_tran_28_C"/>
    <property type="match status" value="1"/>
</dbReference>
<dbReference type="OrthoDB" id="9815663at2"/>
<feature type="domain" description="Glycosyl transferase family 28 C-terminal" evidence="5">
    <location>
        <begin position="208"/>
        <end position="358"/>
    </location>
</feature>
<evidence type="ECO:0000313" key="8">
    <source>
        <dbReference type="Proteomes" id="UP000272528"/>
    </source>
</evidence>